<dbReference type="KEGG" id="cluj:IAU68_11190"/>
<name>A0A7H0JYS3_9CORY</name>
<dbReference type="Gene3D" id="1.10.520.40">
    <property type="entry name" value="CRISPR-associated protein Cse2"/>
    <property type="match status" value="1"/>
</dbReference>
<dbReference type="Pfam" id="PF09485">
    <property type="entry name" value="CRISPR_Cse2"/>
    <property type="match status" value="1"/>
</dbReference>
<gene>
    <name evidence="2" type="primary">casB</name>
    <name evidence="1" type="ORF">H7348_10600</name>
    <name evidence="2" type="ORF">IAU68_11190</name>
</gene>
<evidence type="ECO:0000313" key="4">
    <source>
        <dbReference type="Proteomes" id="UP000642876"/>
    </source>
</evidence>
<dbReference type="NCBIfam" id="TIGR02548">
    <property type="entry name" value="casB_cse2"/>
    <property type="match status" value="1"/>
</dbReference>
<dbReference type="Proteomes" id="UP000642876">
    <property type="component" value="Unassembled WGS sequence"/>
</dbReference>
<keyword evidence="4" id="KW-1185">Reference proteome</keyword>
<proteinExistence type="predicted"/>
<sequence length="214" mass="23563">MTKPTLHFSVGNTASSLQRSYLDRAETAAGADARRVLAELRQSAARSFSADPLALQKVLLLLEPPLSDEELGRGDDPSPSELAAYNALTLFAQHMQSATKPVHTTECSFARACGRLQTLSESNSIKPRFDAMQSARDEASRVLHLRSLVTLLRSKELAFDYGSFARDLRSLQYPARREGVLLRWGRDYAVGTLRPKAQRAAEAEPEITSPFANS</sequence>
<dbReference type="AlphaFoldDB" id="A0A7H0JYS3"/>
<evidence type="ECO:0000313" key="2">
    <source>
        <dbReference type="EMBL" id="QNP90189.1"/>
    </source>
</evidence>
<dbReference type="CDD" id="cd09731">
    <property type="entry name" value="Cse2_I-E"/>
    <property type="match status" value="1"/>
</dbReference>
<dbReference type="EMBL" id="CP061032">
    <property type="protein sequence ID" value="QNP90189.1"/>
    <property type="molecule type" value="Genomic_DNA"/>
</dbReference>
<dbReference type="EMBL" id="JACMYE010000009">
    <property type="protein sequence ID" value="MBC3179746.1"/>
    <property type="molecule type" value="Genomic_DNA"/>
</dbReference>
<reference evidence="3 4" key="1">
    <citation type="submission" date="2020-08" db="EMBL/GenBank/DDBJ databases">
        <title>novel species in genus Corynebacterium.</title>
        <authorList>
            <person name="Zhang G."/>
        </authorList>
    </citation>
    <scope>NUCLEOTIDE SEQUENCE [LARGE SCALE GENOMIC DNA]</scope>
    <source>
        <strain evidence="2">Zg-917</strain>
        <strain evidence="3 4">zg-917</strain>
    </source>
</reference>
<protein>
    <submittedName>
        <fullName evidence="2">Type I-E CRISPR-associated protein Cse2/CasB</fullName>
    </submittedName>
</protein>
<organism evidence="2 3">
    <name type="scientific">Corynebacterium lujinxingii</name>
    <dbReference type="NCBI Taxonomy" id="2763010"/>
    <lineage>
        <taxon>Bacteria</taxon>
        <taxon>Bacillati</taxon>
        <taxon>Actinomycetota</taxon>
        <taxon>Actinomycetes</taxon>
        <taxon>Mycobacteriales</taxon>
        <taxon>Corynebacteriaceae</taxon>
        <taxon>Corynebacterium</taxon>
    </lineage>
</organism>
<evidence type="ECO:0000313" key="1">
    <source>
        <dbReference type="EMBL" id="MBC3179746.1"/>
    </source>
</evidence>
<dbReference type="InterPro" id="IPR013382">
    <property type="entry name" value="CRISPR-assoc_prot_Cse2"/>
</dbReference>
<dbReference type="RefSeq" id="WP_171194613.1">
    <property type="nucleotide sequence ID" value="NZ_CP061032.1"/>
</dbReference>
<accession>A0A7H0JYS3</accession>
<dbReference type="Proteomes" id="UP000516235">
    <property type="component" value="Chromosome"/>
</dbReference>
<evidence type="ECO:0000313" key="3">
    <source>
        <dbReference type="Proteomes" id="UP000516235"/>
    </source>
</evidence>
<dbReference type="InterPro" id="IPR038287">
    <property type="entry name" value="Cse2_sf"/>
</dbReference>